<gene>
    <name evidence="1" type="ORF">Vbra_1039</name>
</gene>
<name>A0A0G4GPS0_VITBC</name>
<proteinExistence type="predicted"/>
<evidence type="ECO:0000313" key="2">
    <source>
        <dbReference type="Proteomes" id="UP000041254"/>
    </source>
</evidence>
<dbReference type="EMBL" id="CDMY01000748">
    <property type="protein sequence ID" value="CEM32352.1"/>
    <property type="molecule type" value="Genomic_DNA"/>
</dbReference>
<keyword evidence="2" id="KW-1185">Reference proteome</keyword>
<dbReference type="InParanoid" id="A0A0G4GPS0"/>
<dbReference type="Proteomes" id="UP000041254">
    <property type="component" value="Unassembled WGS sequence"/>
</dbReference>
<sequence>MWIEKVLTMFRPPPQPQLGPDQVYERVHNIRPVDEGERKFCDTVNATLPIWRSMTEEEKEAVLKQCTEFPERASE</sequence>
<organism evidence="1 2">
    <name type="scientific">Vitrella brassicaformis (strain CCMP3155)</name>
    <dbReference type="NCBI Taxonomy" id="1169540"/>
    <lineage>
        <taxon>Eukaryota</taxon>
        <taxon>Sar</taxon>
        <taxon>Alveolata</taxon>
        <taxon>Colpodellida</taxon>
        <taxon>Vitrellaceae</taxon>
        <taxon>Vitrella</taxon>
    </lineage>
</organism>
<dbReference type="VEuPathDB" id="CryptoDB:Vbra_1039"/>
<dbReference type="AlphaFoldDB" id="A0A0G4GPS0"/>
<evidence type="ECO:0000313" key="1">
    <source>
        <dbReference type="EMBL" id="CEM32352.1"/>
    </source>
</evidence>
<protein>
    <submittedName>
        <fullName evidence="1">Uncharacterized protein</fullName>
    </submittedName>
</protein>
<reference evidence="1 2" key="1">
    <citation type="submission" date="2014-11" db="EMBL/GenBank/DDBJ databases">
        <authorList>
            <person name="Zhu J."/>
            <person name="Qi W."/>
            <person name="Song R."/>
        </authorList>
    </citation>
    <scope>NUCLEOTIDE SEQUENCE [LARGE SCALE GENOMIC DNA]</scope>
</reference>
<accession>A0A0G4GPS0</accession>